<dbReference type="EMBL" id="FOXK01000022">
    <property type="protein sequence ID" value="SFQ50995.1"/>
    <property type="molecule type" value="Genomic_DNA"/>
</dbReference>
<dbReference type="AlphaFoldDB" id="A0A1I5Z3V0"/>
<keyword evidence="2" id="KW-1185">Reference proteome</keyword>
<name>A0A1I5Z3V0_9GAMM</name>
<dbReference type="Proteomes" id="UP000182025">
    <property type="component" value="Unassembled WGS sequence"/>
</dbReference>
<dbReference type="RefSeq" id="WP_277622113.1">
    <property type="nucleotide sequence ID" value="NZ_FOXK01000022.1"/>
</dbReference>
<evidence type="ECO:0000313" key="1">
    <source>
        <dbReference type="EMBL" id="SFQ50995.1"/>
    </source>
</evidence>
<reference evidence="2" key="1">
    <citation type="submission" date="2016-10" db="EMBL/GenBank/DDBJ databases">
        <authorList>
            <person name="Varghese N."/>
            <person name="Submissions S."/>
        </authorList>
    </citation>
    <scope>NUCLEOTIDE SEQUENCE [LARGE SCALE GENOMIC DNA]</scope>
    <source>
        <strain evidence="2">JCM 15604</strain>
    </source>
</reference>
<protein>
    <submittedName>
        <fullName evidence="1">Uncharacterized protein</fullName>
    </submittedName>
</protein>
<accession>A0A1I5Z3V0</accession>
<sequence>MYYEAELRRQRRARAEFLTDANMAFAGGKDAEQHLQALLK</sequence>
<gene>
    <name evidence="1" type="ORF">SAMN05216177_1224</name>
</gene>
<proteinExistence type="predicted"/>
<evidence type="ECO:0000313" key="2">
    <source>
        <dbReference type="Proteomes" id="UP000182025"/>
    </source>
</evidence>
<organism evidence="1 2">
    <name type="scientific">Ectopseudomonas toyotomiensis</name>
    <dbReference type="NCBI Taxonomy" id="554344"/>
    <lineage>
        <taxon>Bacteria</taxon>
        <taxon>Pseudomonadati</taxon>
        <taxon>Pseudomonadota</taxon>
        <taxon>Gammaproteobacteria</taxon>
        <taxon>Pseudomonadales</taxon>
        <taxon>Pseudomonadaceae</taxon>
        <taxon>Ectopseudomonas</taxon>
    </lineage>
</organism>